<gene>
    <name evidence="3" type="ORF">O9H85_25780</name>
</gene>
<dbReference type="InterPro" id="IPR023393">
    <property type="entry name" value="START-like_dom_sf"/>
</dbReference>
<feature type="domain" description="Activator of Hsp90 ATPase homologue 1/2-like C-terminal" evidence="2">
    <location>
        <begin position="23"/>
        <end position="136"/>
    </location>
</feature>
<proteinExistence type="inferred from homology"/>
<protein>
    <submittedName>
        <fullName evidence="3">SRPBCC domain-containing protein</fullName>
    </submittedName>
</protein>
<evidence type="ECO:0000313" key="3">
    <source>
        <dbReference type="EMBL" id="MCZ8515760.1"/>
    </source>
</evidence>
<comment type="caution">
    <text evidence="3">The sequence shown here is derived from an EMBL/GenBank/DDBJ whole genome shotgun (WGS) entry which is preliminary data.</text>
</comment>
<dbReference type="CDD" id="cd07814">
    <property type="entry name" value="SRPBCC_CalC_Aha1-like"/>
    <property type="match status" value="1"/>
</dbReference>
<dbReference type="Proteomes" id="UP001527882">
    <property type="component" value="Unassembled WGS sequence"/>
</dbReference>
<dbReference type="Gene3D" id="3.30.530.20">
    <property type="match status" value="1"/>
</dbReference>
<evidence type="ECO:0000259" key="2">
    <source>
        <dbReference type="Pfam" id="PF08327"/>
    </source>
</evidence>
<dbReference type="RefSeq" id="WP_269884289.1">
    <property type="nucleotide sequence ID" value="NZ_JAQAGZ010000019.1"/>
</dbReference>
<dbReference type="InterPro" id="IPR013538">
    <property type="entry name" value="ASHA1/2-like_C"/>
</dbReference>
<accession>A0ABT4QFU9</accession>
<organism evidence="3 4">
    <name type="scientific">Paenibacillus gyeongsangnamensis</name>
    <dbReference type="NCBI Taxonomy" id="3388067"/>
    <lineage>
        <taxon>Bacteria</taxon>
        <taxon>Bacillati</taxon>
        <taxon>Bacillota</taxon>
        <taxon>Bacilli</taxon>
        <taxon>Bacillales</taxon>
        <taxon>Paenibacillaceae</taxon>
        <taxon>Paenibacillus</taxon>
    </lineage>
</organism>
<keyword evidence="4" id="KW-1185">Reference proteome</keyword>
<dbReference type="SUPFAM" id="SSF55961">
    <property type="entry name" value="Bet v1-like"/>
    <property type="match status" value="1"/>
</dbReference>
<evidence type="ECO:0000313" key="4">
    <source>
        <dbReference type="Proteomes" id="UP001527882"/>
    </source>
</evidence>
<reference evidence="3 4" key="1">
    <citation type="submission" date="2022-12" db="EMBL/GenBank/DDBJ databases">
        <title>Draft genome sequence of Paenibacillus sp. dW9.</title>
        <authorList>
            <person name="Choi E.-W."/>
            <person name="Kim D.-U."/>
        </authorList>
    </citation>
    <scope>NUCLEOTIDE SEQUENCE [LARGE SCALE GENOMIC DNA]</scope>
    <source>
        <strain evidence="4">dW9</strain>
    </source>
</reference>
<sequence>MSNNQGNPQTSVPDIRHTVVFQAPIEKVWNAVSTSEGIAVWLMPNTFERTLGHEFTLESTYGTSYCKVTELEPPHRLAFTWGEDWIVSFELKDLGGSTEFTLVHSGWKAAEAVLPQARETTGVVRDRMNHGWGAVILPRLGQFVEA</sequence>
<comment type="similarity">
    <text evidence="1">Belongs to the AHA1 family.</text>
</comment>
<dbReference type="Pfam" id="PF08327">
    <property type="entry name" value="AHSA1"/>
    <property type="match status" value="1"/>
</dbReference>
<dbReference type="EMBL" id="JAQAGZ010000019">
    <property type="protein sequence ID" value="MCZ8515760.1"/>
    <property type="molecule type" value="Genomic_DNA"/>
</dbReference>
<evidence type="ECO:0000256" key="1">
    <source>
        <dbReference type="ARBA" id="ARBA00006817"/>
    </source>
</evidence>
<name>A0ABT4QFU9_9BACL</name>